<dbReference type="NCBIfam" id="TIGR00996">
    <property type="entry name" value="Mtu_fam_mce"/>
    <property type="match status" value="1"/>
</dbReference>
<dbReference type="AlphaFoldDB" id="A0A9W4FHN5"/>
<dbReference type="Proteomes" id="UP000465785">
    <property type="component" value="Chromosome"/>
</dbReference>
<evidence type="ECO:0000259" key="1">
    <source>
        <dbReference type="Pfam" id="PF02470"/>
    </source>
</evidence>
<keyword evidence="4" id="KW-1185">Reference proteome</keyword>
<dbReference type="GO" id="GO:0005576">
    <property type="term" value="C:extracellular region"/>
    <property type="evidence" value="ECO:0007669"/>
    <property type="project" value="TreeGrafter"/>
</dbReference>
<name>A0A9W4FHN5_9MYCO</name>
<dbReference type="PANTHER" id="PTHR33371:SF4">
    <property type="entry name" value="INTERMEMBRANE PHOSPHOLIPID TRANSPORT SYSTEM BINDING PROTEIN MLAD"/>
    <property type="match status" value="1"/>
</dbReference>
<dbReference type="KEGG" id="mgau:MGALJ_52160"/>
<protein>
    <submittedName>
        <fullName evidence="3">Mammalian cell entry protein</fullName>
    </submittedName>
</protein>
<organism evidence="3 4">
    <name type="scientific">Mycobacterium gallinarum</name>
    <dbReference type="NCBI Taxonomy" id="39689"/>
    <lineage>
        <taxon>Bacteria</taxon>
        <taxon>Bacillati</taxon>
        <taxon>Actinomycetota</taxon>
        <taxon>Actinomycetes</taxon>
        <taxon>Mycobacteriales</taxon>
        <taxon>Mycobacteriaceae</taxon>
        <taxon>Mycobacterium</taxon>
    </lineage>
</organism>
<gene>
    <name evidence="3" type="ORF">MGALJ_52160</name>
</gene>
<dbReference type="PANTHER" id="PTHR33371">
    <property type="entry name" value="INTERMEMBRANE PHOSPHOLIPID TRANSPORT SYSTEM BINDING PROTEIN MLAD-RELATED"/>
    <property type="match status" value="1"/>
</dbReference>
<dbReference type="InterPro" id="IPR005693">
    <property type="entry name" value="Mce"/>
</dbReference>
<feature type="domain" description="Mce/MlaD" evidence="1">
    <location>
        <begin position="35"/>
        <end position="108"/>
    </location>
</feature>
<evidence type="ECO:0000259" key="2">
    <source>
        <dbReference type="Pfam" id="PF11887"/>
    </source>
</evidence>
<reference evidence="3 4" key="1">
    <citation type="journal article" date="2019" name="Emerg. Microbes Infect.">
        <title>Comprehensive subspecies identification of 175 nontuberculous mycobacteria species based on 7547 genomic profiles.</title>
        <authorList>
            <person name="Matsumoto Y."/>
            <person name="Kinjo T."/>
            <person name="Motooka D."/>
            <person name="Nabeya D."/>
            <person name="Jung N."/>
            <person name="Uechi K."/>
            <person name="Horii T."/>
            <person name="Iida T."/>
            <person name="Fujita J."/>
            <person name="Nakamura S."/>
        </authorList>
    </citation>
    <scope>NUCLEOTIDE SEQUENCE [LARGE SCALE GENOMIC DNA]</scope>
    <source>
        <strain evidence="3 4">JCM 6399</strain>
    </source>
</reference>
<dbReference type="InterPro" id="IPR052336">
    <property type="entry name" value="MlaD_Phospholipid_Transporter"/>
</dbReference>
<dbReference type="Pfam" id="PF02470">
    <property type="entry name" value="MlaD"/>
    <property type="match status" value="1"/>
</dbReference>
<sequence length="427" mass="45393">MIARSRIAAVLAVVLVGVGFSGTLVLVRQIYFAPTVITAYFTSTTAIYPGDEVRVLGVNVGRITAIEPDGTWSKMTMHVDRDVPIPAEADAVIVSHNLVAARYVQLAPAYRDTGPTMPDNGVIPIERTAVPVEWDEVKAQLTRLATDLGPNSELSTTAMARFIDSAASAMEGNGAKLRQTLAQLSGVGRLLSDGSGDIVEIISHLQTFVTTLSESSEQIVQFQDRLATLSSVLDGSRSDLDAALNSLSVAVGDVSRFVATHRDRTSEQIGRLADVTQNLVDHSTDLEQILHVAPNSFANAYNMYNADTGEFAGAAVLNGFSNPIHFICAQIGAIENATAPETAQLCSDYLGPALRLMNFNYLPIPFNPYLAKSASPENLIYTEPRLMPGHADAAPPTLPDMLLPAEAAPSTLVAPPAVGVPFEGSPP</sequence>
<dbReference type="Pfam" id="PF11887">
    <property type="entry name" value="Mce4_CUP1"/>
    <property type="match status" value="1"/>
</dbReference>
<evidence type="ECO:0000313" key="4">
    <source>
        <dbReference type="Proteomes" id="UP000465785"/>
    </source>
</evidence>
<proteinExistence type="predicted"/>
<dbReference type="RefSeq" id="WP_163734813.1">
    <property type="nucleotide sequence ID" value="NZ_AP022601.1"/>
</dbReference>
<dbReference type="InterPro" id="IPR003399">
    <property type="entry name" value="Mce/MlaD"/>
</dbReference>
<feature type="domain" description="Mammalian cell entry C-terminal" evidence="2">
    <location>
        <begin position="117"/>
        <end position="309"/>
    </location>
</feature>
<dbReference type="EMBL" id="AP022601">
    <property type="protein sequence ID" value="BBY95547.1"/>
    <property type="molecule type" value="Genomic_DNA"/>
</dbReference>
<accession>A0A9W4FHN5</accession>
<dbReference type="InterPro" id="IPR024516">
    <property type="entry name" value="Mce_C"/>
</dbReference>
<evidence type="ECO:0000313" key="3">
    <source>
        <dbReference type="EMBL" id="BBY95547.1"/>
    </source>
</evidence>